<dbReference type="InterPro" id="IPR037523">
    <property type="entry name" value="VOC_core"/>
</dbReference>
<dbReference type="SUPFAM" id="SSF54593">
    <property type="entry name" value="Glyoxalase/Bleomycin resistance protein/Dihydroxybiphenyl dioxygenase"/>
    <property type="match status" value="1"/>
</dbReference>
<sequence>MTSVPYKPDHVPQLTPCLTVEAPEEAISFYELAFGFERIGEPIVRNGLAVFAEMYCLEARIMLQRQGSFSSPSQTPNSSEIQQGIGLYIYVPNIEMHYSRATSCGATILSEVLDTFWGDRIYTVKDLDGYLWTFAQHVTEPQITEEEISNSGLILEEDELDSLDE</sequence>
<feature type="domain" description="VOC" evidence="1">
    <location>
        <begin position="7"/>
        <end position="137"/>
    </location>
</feature>
<dbReference type="EMBL" id="JBHRSZ010000001">
    <property type="protein sequence ID" value="MFC3149665.1"/>
    <property type="molecule type" value="Genomic_DNA"/>
</dbReference>
<protein>
    <submittedName>
        <fullName evidence="2">VOC family protein</fullName>
    </submittedName>
</protein>
<name>A0ABV7HB97_9GAMM</name>
<reference evidence="3" key="1">
    <citation type="journal article" date="2019" name="Int. J. Syst. Evol. Microbiol.">
        <title>The Global Catalogue of Microorganisms (GCM) 10K type strain sequencing project: providing services to taxonomists for standard genome sequencing and annotation.</title>
        <authorList>
            <consortium name="The Broad Institute Genomics Platform"/>
            <consortium name="The Broad Institute Genome Sequencing Center for Infectious Disease"/>
            <person name="Wu L."/>
            <person name="Ma J."/>
        </authorList>
    </citation>
    <scope>NUCLEOTIDE SEQUENCE [LARGE SCALE GENOMIC DNA]</scope>
    <source>
        <strain evidence="3">KCTC 52438</strain>
    </source>
</reference>
<evidence type="ECO:0000259" key="1">
    <source>
        <dbReference type="PROSITE" id="PS51819"/>
    </source>
</evidence>
<dbReference type="Gene3D" id="3.30.720.110">
    <property type="match status" value="1"/>
</dbReference>
<dbReference type="Gene3D" id="3.30.720.120">
    <property type="match status" value="1"/>
</dbReference>
<accession>A0ABV7HB97</accession>
<dbReference type="RefSeq" id="WP_386715015.1">
    <property type="nucleotide sequence ID" value="NZ_JBHRSZ010000001.1"/>
</dbReference>
<proteinExistence type="predicted"/>
<keyword evidence="3" id="KW-1185">Reference proteome</keyword>
<evidence type="ECO:0000313" key="3">
    <source>
        <dbReference type="Proteomes" id="UP001595476"/>
    </source>
</evidence>
<dbReference type="Proteomes" id="UP001595476">
    <property type="component" value="Unassembled WGS sequence"/>
</dbReference>
<dbReference type="PANTHER" id="PTHR34109">
    <property type="entry name" value="BNAUNNG04460D PROTEIN-RELATED"/>
    <property type="match status" value="1"/>
</dbReference>
<dbReference type="PROSITE" id="PS51819">
    <property type="entry name" value="VOC"/>
    <property type="match status" value="1"/>
</dbReference>
<dbReference type="InterPro" id="IPR029068">
    <property type="entry name" value="Glyas_Bleomycin-R_OHBP_Dase"/>
</dbReference>
<evidence type="ECO:0000313" key="2">
    <source>
        <dbReference type="EMBL" id="MFC3149665.1"/>
    </source>
</evidence>
<gene>
    <name evidence="2" type="ORF">ACFOEK_01340</name>
</gene>
<organism evidence="2 3">
    <name type="scientific">Litoribrevibacter euphylliae</name>
    <dbReference type="NCBI Taxonomy" id="1834034"/>
    <lineage>
        <taxon>Bacteria</taxon>
        <taxon>Pseudomonadati</taxon>
        <taxon>Pseudomonadota</taxon>
        <taxon>Gammaproteobacteria</taxon>
        <taxon>Oceanospirillales</taxon>
        <taxon>Oceanospirillaceae</taxon>
        <taxon>Litoribrevibacter</taxon>
    </lineage>
</organism>
<dbReference type="InterPro" id="IPR004360">
    <property type="entry name" value="Glyas_Fos-R_dOase_dom"/>
</dbReference>
<comment type="caution">
    <text evidence="2">The sequence shown here is derived from an EMBL/GenBank/DDBJ whole genome shotgun (WGS) entry which is preliminary data.</text>
</comment>
<dbReference type="Pfam" id="PF00903">
    <property type="entry name" value="Glyoxalase"/>
    <property type="match status" value="1"/>
</dbReference>